<dbReference type="Pfam" id="PF00226">
    <property type="entry name" value="DnaJ"/>
    <property type="match status" value="1"/>
</dbReference>
<evidence type="ECO:0000313" key="2">
    <source>
        <dbReference type="EMBL" id="MBK6973078.1"/>
    </source>
</evidence>
<accession>A0A9D7DYA1</accession>
<evidence type="ECO:0000259" key="1">
    <source>
        <dbReference type="PROSITE" id="PS50076"/>
    </source>
</evidence>
<gene>
    <name evidence="2" type="ORF">IPH26_09075</name>
</gene>
<organism evidence="2 3">
    <name type="scientific">Candidatus Methylophosphatis roskildensis</name>
    <dbReference type="NCBI Taxonomy" id="2899263"/>
    <lineage>
        <taxon>Bacteria</taxon>
        <taxon>Pseudomonadati</taxon>
        <taxon>Pseudomonadota</taxon>
        <taxon>Betaproteobacteria</taxon>
        <taxon>Nitrosomonadales</taxon>
        <taxon>Sterolibacteriaceae</taxon>
        <taxon>Candidatus Methylophosphatis</taxon>
    </lineage>
</organism>
<feature type="domain" description="J" evidence="1">
    <location>
        <begin position="3"/>
        <end position="62"/>
    </location>
</feature>
<comment type="caution">
    <text evidence="2">The sequence shown here is derived from an EMBL/GenBank/DDBJ whole genome shotgun (WGS) entry which is preliminary data.</text>
</comment>
<dbReference type="PRINTS" id="PR00625">
    <property type="entry name" value="JDOMAIN"/>
</dbReference>
<dbReference type="AlphaFoldDB" id="A0A9D7DYA1"/>
<proteinExistence type="predicted"/>
<dbReference type="SUPFAM" id="SSF46565">
    <property type="entry name" value="Chaperone J-domain"/>
    <property type="match status" value="1"/>
</dbReference>
<evidence type="ECO:0000313" key="3">
    <source>
        <dbReference type="Proteomes" id="UP000807785"/>
    </source>
</evidence>
<dbReference type="CDD" id="cd06257">
    <property type="entry name" value="DnaJ"/>
    <property type="match status" value="1"/>
</dbReference>
<dbReference type="Gene3D" id="1.10.287.110">
    <property type="entry name" value="DnaJ domain"/>
    <property type="match status" value="1"/>
</dbReference>
<dbReference type="EMBL" id="JADJEV010000003">
    <property type="protein sequence ID" value="MBK6973078.1"/>
    <property type="molecule type" value="Genomic_DNA"/>
</dbReference>
<dbReference type="SMART" id="SM00271">
    <property type="entry name" value="DnaJ"/>
    <property type="match status" value="1"/>
</dbReference>
<sequence length="96" mass="10949">MIDPFRVLSVAATADDDTIRAAYLAAIRDCPPERDRERFERVRAAYEAISDVRRRLAHALFDVSVPSLDDLLVAVSADFQPRRPDERRLRRLLGGK</sequence>
<reference evidence="3" key="1">
    <citation type="journal article" date="2021" name="Nat. Commun.">
        <title>Connecting structure to function with the recovery of over 1000 high-quality metagenome-assembled genomes from activated sludge using long-read sequencing.</title>
        <authorList>
            <person name="Singleton C.M."/>
            <person name="Petriglieri F."/>
            <person name="Kristensen J.M."/>
            <person name="Kirkegaard R.H."/>
            <person name="Michaelsen T.Y."/>
            <person name="Andersen M.H."/>
            <person name="Kondrotaite Z."/>
            <person name="Karst S.M."/>
            <person name="Dueholm M.S."/>
            <person name="Nielsen P.H."/>
            <person name="Albertsen M."/>
        </authorList>
    </citation>
    <scope>NUCLEOTIDE SEQUENCE [LARGE SCALE GENOMIC DNA]</scope>
</reference>
<dbReference type="InterPro" id="IPR036869">
    <property type="entry name" value="J_dom_sf"/>
</dbReference>
<dbReference type="InterPro" id="IPR001623">
    <property type="entry name" value="DnaJ_domain"/>
</dbReference>
<dbReference type="PROSITE" id="PS50076">
    <property type="entry name" value="DNAJ_2"/>
    <property type="match status" value="1"/>
</dbReference>
<dbReference type="Proteomes" id="UP000807785">
    <property type="component" value="Unassembled WGS sequence"/>
</dbReference>
<name>A0A9D7DYA1_9PROT</name>
<protein>
    <submittedName>
        <fullName evidence="2">DnaJ domain-containing protein</fullName>
    </submittedName>
</protein>